<dbReference type="Pfam" id="PF22363">
    <property type="entry name" value="MrkH_YcgR_like"/>
    <property type="match status" value="1"/>
</dbReference>
<dbReference type="EMBL" id="NKYI01000020">
    <property type="protein sequence ID" value="PIK83728.1"/>
    <property type="molecule type" value="Genomic_DNA"/>
</dbReference>
<feature type="domain" description="MrkH-like YcgR-like" evidence="1">
    <location>
        <begin position="6"/>
        <end position="85"/>
    </location>
</feature>
<dbReference type="RefSeq" id="WP_064357038.1">
    <property type="nucleotide sequence ID" value="NZ_CP013338.1"/>
</dbReference>
<dbReference type="Proteomes" id="UP000229713">
    <property type="component" value="Unassembled WGS sequence"/>
</dbReference>
<organism evidence="2 3">
    <name type="scientific">Raoultella ornithinolytica</name>
    <name type="common">Klebsiella ornithinolytica</name>
    <dbReference type="NCBI Taxonomy" id="54291"/>
    <lineage>
        <taxon>Bacteria</taxon>
        <taxon>Pseudomonadati</taxon>
        <taxon>Pseudomonadota</taxon>
        <taxon>Gammaproteobacteria</taxon>
        <taxon>Enterobacterales</taxon>
        <taxon>Enterobacteriaceae</taxon>
        <taxon>Klebsiella/Raoultella group</taxon>
        <taxon>Raoultella</taxon>
    </lineage>
</organism>
<comment type="caution">
    <text evidence="2">The sequence shown here is derived from an EMBL/GenBank/DDBJ whole genome shotgun (WGS) entry which is preliminary data.</text>
</comment>
<proteinExistence type="predicted"/>
<reference evidence="2 3" key="1">
    <citation type="submission" date="2017-07" db="EMBL/GenBank/DDBJ databases">
        <title>Raoultella ornithinolytica strain HH3 draft genome.</title>
        <authorList>
            <person name="Duceppe M.-O."/>
            <person name="Huang H."/>
            <person name="Phipps-Todd B."/>
        </authorList>
    </citation>
    <scope>NUCLEOTIDE SEQUENCE [LARGE SCALE GENOMIC DNA]</scope>
    <source>
        <strain evidence="2 3">HH3</strain>
    </source>
</reference>
<protein>
    <submittedName>
        <fullName evidence="2">PilZ domain-containing protein</fullName>
    </submittedName>
</protein>
<dbReference type="InterPro" id="IPR054375">
    <property type="entry name" value="MrkH_YcgR-like_dom"/>
</dbReference>
<dbReference type="Gene3D" id="2.40.10.220">
    <property type="entry name" value="predicted glycosyltransferase like domains"/>
    <property type="match status" value="1"/>
</dbReference>
<evidence type="ECO:0000313" key="2">
    <source>
        <dbReference type="EMBL" id="PIK83728.1"/>
    </source>
</evidence>
<name>A0A855F524_RAOOR</name>
<accession>A0A855F524</accession>
<sequence length="242" mass="27752">MSRIHRTNKYDLMGLLREELKKKSLLQIHTQDNLMTTQLKEVSAAGFTTDLNISDGKKLSFTIFSENGKANFFSRRKKGVADSIGTLFNLPDSITITQRRAHPRLTTAPDYPFFCHGRFRNGKNYHFAIDNLSCGGCGLIAHQAFSELKVANLYLKQAILNLGAYGEIIVDLAIKNIYSPPCFGRDSRVEYRISCQFIFHHEDDKQRMEDLMLELTINEKRKKRVMPESGHYNDKNDADARR</sequence>
<gene>
    <name evidence="2" type="ORF">CFY86_13305</name>
</gene>
<evidence type="ECO:0000259" key="1">
    <source>
        <dbReference type="Pfam" id="PF22363"/>
    </source>
</evidence>
<dbReference type="AlphaFoldDB" id="A0A855F524"/>
<evidence type="ECO:0000313" key="3">
    <source>
        <dbReference type="Proteomes" id="UP000229713"/>
    </source>
</evidence>